<evidence type="ECO:0000313" key="3">
    <source>
        <dbReference type="Proteomes" id="UP000198598"/>
    </source>
</evidence>
<reference evidence="2 3" key="1">
    <citation type="submission" date="2016-10" db="EMBL/GenBank/DDBJ databases">
        <authorList>
            <person name="de Groot N.N."/>
        </authorList>
    </citation>
    <scope>NUCLEOTIDE SEQUENCE [LARGE SCALE GENOMIC DNA]</scope>
    <source>
        <strain evidence="2 3">DSM 26130</strain>
    </source>
</reference>
<proteinExistence type="predicted"/>
<protein>
    <submittedName>
        <fullName evidence="2">Uncharacterized protein</fullName>
    </submittedName>
</protein>
<dbReference type="EMBL" id="FOLQ01000034">
    <property type="protein sequence ID" value="SFF18813.1"/>
    <property type="molecule type" value="Genomic_DNA"/>
</dbReference>
<organism evidence="2 3">
    <name type="scientific">Spirosoma endophyticum</name>
    <dbReference type="NCBI Taxonomy" id="662367"/>
    <lineage>
        <taxon>Bacteria</taxon>
        <taxon>Pseudomonadati</taxon>
        <taxon>Bacteroidota</taxon>
        <taxon>Cytophagia</taxon>
        <taxon>Cytophagales</taxon>
        <taxon>Cytophagaceae</taxon>
        <taxon>Spirosoma</taxon>
    </lineage>
</organism>
<dbReference type="STRING" id="662367.SAMN05216167_13416"/>
<feature type="region of interest" description="Disordered" evidence="1">
    <location>
        <begin position="141"/>
        <end position="163"/>
    </location>
</feature>
<sequence>MKPKTIRFFSPQDNALIKPTKTKKGKEAKPVKLEGYISPAGKLVFPAKTIDQLELQADSARFQIGTDQGKRKIKTIYLVPTQDDQDESFALLKAAKSYTIDLGFILQKGGIAFKTTKYTFSLSPFPYQEGTIGYSLTLRTSDPKPAYTGKPRGRKPKVTNQEG</sequence>
<evidence type="ECO:0000313" key="2">
    <source>
        <dbReference type="EMBL" id="SFF18813.1"/>
    </source>
</evidence>
<accession>A0A1I2GNJ6</accession>
<keyword evidence="3" id="KW-1185">Reference proteome</keyword>
<dbReference type="RefSeq" id="WP_093834470.1">
    <property type="nucleotide sequence ID" value="NZ_FOLQ01000034.1"/>
</dbReference>
<evidence type="ECO:0000256" key="1">
    <source>
        <dbReference type="SAM" id="MobiDB-lite"/>
    </source>
</evidence>
<gene>
    <name evidence="2" type="ORF">SAMN05216167_13416</name>
</gene>
<dbReference type="Proteomes" id="UP000198598">
    <property type="component" value="Unassembled WGS sequence"/>
</dbReference>
<dbReference type="AlphaFoldDB" id="A0A1I2GNJ6"/>
<dbReference type="OrthoDB" id="951070at2"/>
<name>A0A1I2GNJ6_9BACT</name>